<dbReference type="Gene3D" id="3.30.420.40">
    <property type="match status" value="2"/>
</dbReference>
<name>A0A949JVH6_9FIRM</name>
<dbReference type="PANTHER" id="PTHR43095:SF5">
    <property type="entry name" value="XYLULOSE KINASE"/>
    <property type="match status" value="1"/>
</dbReference>
<evidence type="ECO:0000256" key="2">
    <source>
        <dbReference type="ARBA" id="ARBA00022679"/>
    </source>
</evidence>
<keyword evidence="2 4" id="KW-0808">Transferase</keyword>
<reference evidence="7" key="1">
    <citation type="submission" date="2021-06" db="EMBL/GenBank/DDBJ databases">
        <title>Description of novel taxa of the family Lachnospiraceae.</title>
        <authorList>
            <person name="Chaplin A.V."/>
            <person name="Sokolova S.R."/>
            <person name="Pikina A.P."/>
            <person name="Korzhanova M."/>
            <person name="Belova V."/>
            <person name="Korostin D."/>
            <person name="Efimov B.A."/>
        </authorList>
    </citation>
    <scope>NUCLEOTIDE SEQUENCE</scope>
    <source>
        <strain evidence="7">ASD5720</strain>
    </source>
</reference>
<dbReference type="GO" id="GO:0005975">
    <property type="term" value="P:carbohydrate metabolic process"/>
    <property type="evidence" value="ECO:0007669"/>
    <property type="project" value="InterPro"/>
</dbReference>
<comment type="similarity">
    <text evidence="1 4">Belongs to the FGGY kinase family.</text>
</comment>
<keyword evidence="8" id="KW-1185">Reference proteome</keyword>
<feature type="domain" description="Carbohydrate kinase FGGY C-terminal" evidence="6">
    <location>
        <begin position="258"/>
        <end position="452"/>
    </location>
</feature>
<gene>
    <name evidence="7" type="ORF">KTH89_02580</name>
</gene>
<dbReference type="InterPro" id="IPR050406">
    <property type="entry name" value="FGGY_Carb_Kinase"/>
</dbReference>
<dbReference type="InterPro" id="IPR018484">
    <property type="entry name" value="FGGY_N"/>
</dbReference>
<evidence type="ECO:0000259" key="5">
    <source>
        <dbReference type="Pfam" id="PF00370"/>
    </source>
</evidence>
<comment type="caution">
    <text evidence="7">The sequence shown here is derived from an EMBL/GenBank/DDBJ whole genome shotgun (WGS) entry which is preliminary data.</text>
</comment>
<dbReference type="InterPro" id="IPR000577">
    <property type="entry name" value="Carb_kinase_FGGY"/>
</dbReference>
<dbReference type="Proteomes" id="UP000712157">
    <property type="component" value="Unassembled WGS sequence"/>
</dbReference>
<dbReference type="PIRSF" id="PIRSF000538">
    <property type="entry name" value="GlpK"/>
    <property type="match status" value="1"/>
</dbReference>
<dbReference type="InterPro" id="IPR043129">
    <property type="entry name" value="ATPase_NBD"/>
</dbReference>
<dbReference type="PROSITE" id="PS00445">
    <property type="entry name" value="FGGY_KINASES_2"/>
    <property type="match status" value="1"/>
</dbReference>
<proteinExistence type="inferred from homology"/>
<dbReference type="SUPFAM" id="SSF53067">
    <property type="entry name" value="Actin-like ATPase domain"/>
    <property type="match status" value="2"/>
</dbReference>
<keyword evidence="3 4" id="KW-0418">Kinase</keyword>
<accession>A0A949JVH6</accession>
<evidence type="ECO:0000313" key="8">
    <source>
        <dbReference type="Proteomes" id="UP000712157"/>
    </source>
</evidence>
<dbReference type="CDD" id="cd07805">
    <property type="entry name" value="ASKHA_NBD_FGGY_CvXK-like"/>
    <property type="match status" value="1"/>
</dbReference>
<dbReference type="InterPro" id="IPR018485">
    <property type="entry name" value="FGGY_C"/>
</dbReference>
<dbReference type="AlphaFoldDB" id="A0A949JVH6"/>
<dbReference type="Pfam" id="PF00370">
    <property type="entry name" value="FGGY_N"/>
    <property type="match status" value="1"/>
</dbReference>
<feature type="domain" description="Carbohydrate kinase FGGY N-terminal" evidence="5">
    <location>
        <begin position="4"/>
        <end position="248"/>
    </location>
</feature>
<dbReference type="GO" id="GO:0016301">
    <property type="term" value="F:kinase activity"/>
    <property type="evidence" value="ECO:0007669"/>
    <property type="project" value="UniProtKB-KW"/>
</dbReference>
<dbReference type="PANTHER" id="PTHR43095">
    <property type="entry name" value="SUGAR KINASE"/>
    <property type="match status" value="1"/>
</dbReference>
<protein>
    <submittedName>
        <fullName evidence="7">FGGY-family carbohydrate kinase</fullName>
    </submittedName>
</protein>
<dbReference type="RefSeq" id="WP_238720508.1">
    <property type="nucleotide sequence ID" value="NZ_JAHQCW010000003.1"/>
</dbReference>
<dbReference type="Pfam" id="PF02782">
    <property type="entry name" value="FGGY_C"/>
    <property type="match status" value="1"/>
</dbReference>
<evidence type="ECO:0000259" key="6">
    <source>
        <dbReference type="Pfam" id="PF02782"/>
    </source>
</evidence>
<evidence type="ECO:0000256" key="4">
    <source>
        <dbReference type="RuleBase" id="RU003733"/>
    </source>
</evidence>
<dbReference type="InterPro" id="IPR018483">
    <property type="entry name" value="Carb_kinase_FGGY_CS"/>
</dbReference>
<evidence type="ECO:0000313" key="7">
    <source>
        <dbReference type="EMBL" id="MBU9735404.1"/>
    </source>
</evidence>
<evidence type="ECO:0000256" key="1">
    <source>
        <dbReference type="ARBA" id="ARBA00009156"/>
    </source>
</evidence>
<dbReference type="EMBL" id="JAHQCW010000003">
    <property type="protein sequence ID" value="MBU9735404.1"/>
    <property type="molecule type" value="Genomic_DNA"/>
</dbReference>
<sequence>MQEYILAHDLGTSGNKATLYNLKGKLAASLTVPYETQTPANGFVEQDPEEWWTAVCRSARELMERAGIRKEQVACVTFSGQMMGCVLVDEKGRHLHPALIWADTRADGLMEKVEEQVDGREAYRITGHRLSASYSAAKCRWIKDHRPEVYEKAFKLLNAKDYMICRLTGEFATDYSDASGTNLLDLEKKEWSRRMADAYGLRMDLLPELYTSTHRIGGITKEAAAQTGLLRGTPVIMGGGDGSCAAAGAGAVEEGRMYNVLGSSSWISNASKVPVFDREMRTFNWVALDEKLYTPCGTMQAAGYSFQWTMRTLCDYEKDFAEKKGLKLPEYLNERAAVRPAGANRLLFLPYLLGERSPRWNLDARGTFIGLGAIHTKDDMIRSVMEGVGYNLKVILDILERKLPAEELTLIGGGASSAVWVQMLADIWRKRILIPRYVEEATSMGAAVCAGVGIGAFSDFGVIHTLNPVERIIEPQPENFGIYGKMYRLFNESYDALEQVYHKLNRV</sequence>
<dbReference type="GO" id="GO:0016773">
    <property type="term" value="F:phosphotransferase activity, alcohol group as acceptor"/>
    <property type="evidence" value="ECO:0007669"/>
    <property type="project" value="InterPro"/>
</dbReference>
<evidence type="ECO:0000256" key="3">
    <source>
        <dbReference type="ARBA" id="ARBA00022777"/>
    </source>
</evidence>
<organism evidence="7 8">
    <name type="scientific">Diplocloster agilis</name>
    <dbReference type="NCBI Taxonomy" id="2850323"/>
    <lineage>
        <taxon>Bacteria</taxon>
        <taxon>Bacillati</taxon>
        <taxon>Bacillota</taxon>
        <taxon>Clostridia</taxon>
        <taxon>Lachnospirales</taxon>
        <taxon>Lachnospiraceae</taxon>
        <taxon>Diplocloster</taxon>
    </lineage>
</organism>